<keyword evidence="4 6" id="KW-0175">Coiled coil</keyword>
<dbReference type="Pfam" id="PF20651">
    <property type="entry name" value="EXOC6_Sec15_N"/>
    <property type="match status" value="1"/>
</dbReference>
<dbReference type="GO" id="GO:0000145">
    <property type="term" value="C:exocyst"/>
    <property type="evidence" value="ECO:0007669"/>
    <property type="project" value="UniProtKB-UniRule"/>
</dbReference>
<keyword evidence="2 5" id="KW-0813">Transport</keyword>
<dbReference type="OMA" id="FPFHSEQ"/>
<dbReference type="GO" id="GO:0006886">
    <property type="term" value="P:intracellular protein transport"/>
    <property type="evidence" value="ECO:0007669"/>
    <property type="project" value="InterPro"/>
</dbReference>
<dbReference type="PIRSF" id="PIRSF025007">
    <property type="entry name" value="Sec15"/>
    <property type="match status" value="1"/>
</dbReference>
<evidence type="ECO:0000259" key="8">
    <source>
        <dbReference type="Pfam" id="PF20651"/>
    </source>
</evidence>
<dbReference type="InterPro" id="IPR042044">
    <property type="entry name" value="EXOC6PINT-1/Sec15/Tip20_C_dom2"/>
</dbReference>
<dbReference type="eggNOG" id="KOG2176">
    <property type="taxonomic scope" value="Eukaryota"/>
</dbReference>
<evidence type="ECO:0000256" key="2">
    <source>
        <dbReference type="ARBA" id="ARBA00022448"/>
    </source>
</evidence>
<comment type="function">
    <text evidence="5">Component of the exocyst complex involved in the docking of exocytic vesicles with fusion sites on the plasma membrane.</text>
</comment>
<evidence type="ECO:0000256" key="4">
    <source>
        <dbReference type="ARBA" id="ARBA00023054"/>
    </source>
</evidence>
<dbReference type="PANTHER" id="PTHR12702:SF0">
    <property type="entry name" value="EXOCYST COMPLEX COMPONENT 6"/>
    <property type="match status" value="1"/>
</dbReference>
<dbReference type="RefSeq" id="XP_003002380.1">
    <property type="nucleotide sequence ID" value="XM_003002334.1"/>
</dbReference>
<dbReference type="GO" id="GO:0090522">
    <property type="term" value="P:vesicle tethering involved in exocytosis"/>
    <property type="evidence" value="ECO:0007669"/>
    <property type="project" value="UniProtKB-UniRule"/>
</dbReference>
<evidence type="ECO:0000313" key="9">
    <source>
        <dbReference type="EMBL" id="EEY20841.1"/>
    </source>
</evidence>
<accession>C9SR39</accession>
<gene>
    <name evidence="9" type="ORF">VDBG_06951</name>
</gene>
<dbReference type="GO" id="GO:0016020">
    <property type="term" value="C:membrane"/>
    <property type="evidence" value="ECO:0007669"/>
    <property type="project" value="TreeGrafter"/>
</dbReference>
<dbReference type="FunFam" id="1.20.58.670:FF:000004">
    <property type="entry name" value="Exocyst complex component SEC15"/>
    <property type="match status" value="1"/>
</dbReference>
<dbReference type="InterPro" id="IPR048359">
    <property type="entry name" value="EXOC6_Sec15_N"/>
</dbReference>
<comment type="similarity">
    <text evidence="1 5">Belongs to the SEC15 family.</text>
</comment>
<organism evidence="10">
    <name type="scientific">Verticillium alfalfae (strain VaMs.102 / ATCC MYA-4576 / FGSC 10136)</name>
    <name type="common">Verticillium wilt of alfalfa</name>
    <name type="synonym">Verticillium albo-atrum</name>
    <dbReference type="NCBI Taxonomy" id="526221"/>
    <lineage>
        <taxon>Eukaryota</taxon>
        <taxon>Fungi</taxon>
        <taxon>Dikarya</taxon>
        <taxon>Ascomycota</taxon>
        <taxon>Pezizomycotina</taxon>
        <taxon>Sordariomycetes</taxon>
        <taxon>Hypocreomycetidae</taxon>
        <taxon>Glomerellales</taxon>
        <taxon>Plectosphaerellaceae</taxon>
        <taxon>Verticillium</taxon>
    </lineage>
</organism>
<dbReference type="Pfam" id="PF04091">
    <property type="entry name" value="Sec15_C"/>
    <property type="match status" value="1"/>
</dbReference>
<dbReference type="EMBL" id="DS985222">
    <property type="protein sequence ID" value="EEY20841.1"/>
    <property type="molecule type" value="Genomic_DNA"/>
</dbReference>
<dbReference type="InterPro" id="IPR007225">
    <property type="entry name" value="EXOC6/Sec15"/>
</dbReference>
<dbReference type="InterPro" id="IPR042045">
    <property type="entry name" value="EXOC6/Sec15_C_dom1"/>
</dbReference>
<evidence type="ECO:0000256" key="5">
    <source>
        <dbReference type="PIRNR" id="PIRNR025007"/>
    </source>
</evidence>
<feature type="domain" description="Exocyst complex subunit EXOC6/Sec15 C-terminal" evidence="7">
    <location>
        <begin position="500"/>
        <end position="734"/>
    </location>
</feature>
<evidence type="ECO:0000256" key="3">
    <source>
        <dbReference type="ARBA" id="ARBA00022483"/>
    </source>
</evidence>
<dbReference type="InterPro" id="IPR046361">
    <property type="entry name" value="EXOC6/Sec15_C"/>
</dbReference>
<proteinExistence type="inferred from homology"/>
<dbReference type="HOGENOM" id="CLU_009437_2_0_1"/>
<dbReference type="GeneID" id="9527380"/>
<dbReference type="OrthoDB" id="10267033at2759"/>
<dbReference type="Gene3D" id="1.20.58.670">
    <property type="entry name" value="Dsl1p vesicle tethering complex, Tip20p subunit, domain D"/>
    <property type="match status" value="1"/>
</dbReference>
<keyword evidence="3 5" id="KW-0268">Exocytosis</keyword>
<dbReference type="KEGG" id="val:VDBG_06951"/>
<keyword evidence="10" id="KW-1185">Reference proteome</keyword>
<evidence type="ECO:0000256" key="6">
    <source>
        <dbReference type="SAM" id="Coils"/>
    </source>
</evidence>
<name>C9SR39_VERA1</name>
<dbReference type="Gene3D" id="1.10.357.30">
    <property type="entry name" value="Exocyst complex subunit Sec15 C-terminal domain, N-terminal subdomain"/>
    <property type="match status" value="1"/>
</dbReference>
<dbReference type="Proteomes" id="UP000008698">
    <property type="component" value="Unassembled WGS sequence"/>
</dbReference>
<dbReference type="AlphaFoldDB" id="C9SR39"/>
<feature type="coiled-coil region" evidence="6">
    <location>
        <begin position="525"/>
        <end position="552"/>
    </location>
</feature>
<evidence type="ECO:0000259" key="7">
    <source>
        <dbReference type="Pfam" id="PF04091"/>
    </source>
</evidence>
<feature type="domain" description="Exocyst complex component EXOC6/Sec15 N-terminal" evidence="8">
    <location>
        <begin position="51"/>
        <end position="225"/>
    </location>
</feature>
<dbReference type="GO" id="GO:0006893">
    <property type="term" value="P:Golgi to plasma membrane transport"/>
    <property type="evidence" value="ECO:0007669"/>
    <property type="project" value="TreeGrafter"/>
</dbReference>
<evidence type="ECO:0000256" key="1">
    <source>
        <dbReference type="ARBA" id="ARBA00007944"/>
    </source>
</evidence>
<protein>
    <recommendedName>
        <fullName evidence="5">Exocyst complex component SEC15</fullName>
    </recommendedName>
</protein>
<dbReference type="PANTHER" id="PTHR12702">
    <property type="entry name" value="SEC15"/>
    <property type="match status" value="1"/>
</dbReference>
<reference evidence="10" key="1">
    <citation type="journal article" date="2011" name="PLoS Pathog.">
        <title>Comparative genomics yields insights into niche adaptation of plant vascular wilt pathogens.</title>
        <authorList>
            <person name="Klosterman S.J."/>
            <person name="Subbarao K.V."/>
            <person name="Kang S."/>
            <person name="Veronese P."/>
            <person name="Gold S.E."/>
            <person name="Thomma B.P.H.J."/>
            <person name="Chen Z."/>
            <person name="Henrissat B."/>
            <person name="Lee Y.-H."/>
            <person name="Park J."/>
            <person name="Garcia-Pedrajas M.D."/>
            <person name="Barbara D.J."/>
            <person name="Anchieta A."/>
            <person name="de Jonge R."/>
            <person name="Santhanam P."/>
            <person name="Maruthachalam K."/>
            <person name="Atallah Z."/>
            <person name="Amyotte S.G."/>
            <person name="Paz Z."/>
            <person name="Inderbitzin P."/>
            <person name="Hayes R.J."/>
            <person name="Heiman D.I."/>
            <person name="Young S."/>
            <person name="Zeng Q."/>
            <person name="Engels R."/>
            <person name="Galagan J."/>
            <person name="Cuomo C.A."/>
            <person name="Dobinson K.F."/>
            <person name="Ma L.-J."/>
        </authorList>
    </citation>
    <scope>NUCLEOTIDE SEQUENCE [LARGE SCALE GENOMIC DNA]</scope>
    <source>
        <strain evidence="10">VaMs.102 / ATCC MYA-4576 / FGSC 10136</strain>
    </source>
</reference>
<evidence type="ECO:0000313" key="10">
    <source>
        <dbReference type="Proteomes" id="UP000008698"/>
    </source>
</evidence>
<dbReference type="STRING" id="526221.C9SR39"/>
<sequence>MPRRVQNYDDYGIAVQEIIVLSSNADFLDQLIPVLKDASSSGRTPALLQTLSQYSEGREADIERIGLTKHEEFLGSVTQLQQIREGTVTLTAEILELNESIQSSTEKLADQKRGLVNTRAVRQNIADASNALQDSLRILYAVNNAHELIRKKKYYAALKSLEDLQNEHLVPIIQNKYATQHKLADVIQKSIPQSQKSISEAVMTDLNTWLFRIRETSQFLGEVAFYHTELRRARQRERIESDSYLNRFKLNSSIELAYDESEEFDELDNEELQVDFTPLFECLHIHDALGQRDRFRAEYSATRRQQKDLLLPGTVGLTAEDENSLSSLLEGVAGFAIVEKATMRRTPNLRSIADVDELWDSMCHTAIGLTSTALDEVSNAEVLLKIKGVMALFIQTMEGWGYSVTALDAFLLTLFDKYAELLKRRFSEDFQEVHILHFLYRSGSSANGGRLSLPTTTCPWLSTALKSTRKSLMLAGFRRTSHRKTSGEHLQTKPGVTGISLDELLTDKVCKSLVERLSSQYLGQIVQILINLEHFEAACQELEQLLIRARSSTSAGGPVTLGATEQFRNNKKTAEKRIFELVNSKIDDLVDTAEYDWMTSTAPTDPSNYMQTLIRYLSNIMNSTLLGLPREIKELIYFDALSHAANKILALPLSSEVKHINTHAVSALAIDVHYLTEFVDSLENGAMLRENLDELQQTVNLLQSDNHDEFFDISIRNKKFGRVDALNGPMLLEKLTTQAAPLTRTAPLSNFSSRFGMMK</sequence>